<keyword evidence="8" id="KW-0769">Symport</keyword>
<dbReference type="PRINTS" id="PR00175">
    <property type="entry name" value="NAALASMPORT"/>
</dbReference>
<comment type="subcellular location">
    <subcellularLocation>
        <location evidence="1 8">Cell membrane</location>
        <topology evidence="1 8">Multi-pass membrane protein</topology>
    </subcellularLocation>
</comment>
<feature type="transmembrane region" description="Helical" evidence="8">
    <location>
        <begin position="527"/>
        <end position="548"/>
    </location>
</feature>
<dbReference type="RefSeq" id="WP_419191135.1">
    <property type="nucleotide sequence ID" value="NZ_CP036434.1"/>
</dbReference>
<feature type="signal peptide" evidence="9">
    <location>
        <begin position="1"/>
        <end position="26"/>
    </location>
</feature>
<dbReference type="PANTHER" id="PTHR30330">
    <property type="entry name" value="AGSS FAMILY TRANSPORTER, SODIUM-ALANINE"/>
    <property type="match status" value="1"/>
</dbReference>
<evidence type="ECO:0000256" key="6">
    <source>
        <dbReference type="ARBA" id="ARBA00022989"/>
    </source>
</evidence>
<evidence type="ECO:0000313" key="11">
    <source>
        <dbReference type="Proteomes" id="UP000320390"/>
    </source>
</evidence>
<keyword evidence="9" id="KW-0732">Signal</keyword>
<proteinExistence type="inferred from homology"/>
<accession>A0A518EQA0</accession>
<evidence type="ECO:0000256" key="7">
    <source>
        <dbReference type="ARBA" id="ARBA00023136"/>
    </source>
</evidence>
<dbReference type="Pfam" id="PF01235">
    <property type="entry name" value="Na_Ala_symp"/>
    <property type="match status" value="1"/>
</dbReference>
<dbReference type="GO" id="GO:0005283">
    <property type="term" value="F:amino acid:sodium symporter activity"/>
    <property type="evidence" value="ECO:0007669"/>
    <property type="project" value="InterPro"/>
</dbReference>
<dbReference type="AlphaFoldDB" id="A0A518EQA0"/>
<evidence type="ECO:0000256" key="1">
    <source>
        <dbReference type="ARBA" id="ARBA00004651"/>
    </source>
</evidence>
<gene>
    <name evidence="10" type="primary">alsT_2</name>
    <name evidence="10" type="ORF">Poly30_17740</name>
</gene>
<feature type="transmembrane region" description="Helical" evidence="8">
    <location>
        <begin position="133"/>
        <end position="153"/>
    </location>
</feature>
<evidence type="ECO:0000256" key="2">
    <source>
        <dbReference type="ARBA" id="ARBA00009261"/>
    </source>
</evidence>
<feature type="transmembrane region" description="Helical" evidence="8">
    <location>
        <begin position="267"/>
        <end position="287"/>
    </location>
</feature>
<feature type="transmembrane region" description="Helical" evidence="8">
    <location>
        <begin position="554"/>
        <end position="573"/>
    </location>
</feature>
<organism evidence="10 11">
    <name type="scientific">Saltatorellus ferox</name>
    <dbReference type="NCBI Taxonomy" id="2528018"/>
    <lineage>
        <taxon>Bacteria</taxon>
        <taxon>Pseudomonadati</taxon>
        <taxon>Planctomycetota</taxon>
        <taxon>Planctomycetia</taxon>
        <taxon>Planctomycetia incertae sedis</taxon>
        <taxon>Saltatorellus</taxon>
    </lineage>
</organism>
<dbReference type="PANTHER" id="PTHR30330:SF3">
    <property type="entry name" value="TRANSCRIPTIONAL REGULATOR, LRP FAMILY"/>
    <property type="match status" value="1"/>
</dbReference>
<feature type="transmembrane region" description="Helical" evidence="8">
    <location>
        <begin position="347"/>
        <end position="366"/>
    </location>
</feature>
<reference evidence="10 11" key="1">
    <citation type="submission" date="2019-02" db="EMBL/GenBank/DDBJ databases">
        <title>Deep-cultivation of Planctomycetes and their phenomic and genomic characterization uncovers novel biology.</title>
        <authorList>
            <person name="Wiegand S."/>
            <person name="Jogler M."/>
            <person name="Boedeker C."/>
            <person name="Pinto D."/>
            <person name="Vollmers J."/>
            <person name="Rivas-Marin E."/>
            <person name="Kohn T."/>
            <person name="Peeters S.H."/>
            <person name="Heuer A."/>
            <person name="Rast P."/>
            <person name="Oberbeckmann S."/>
            <person name="Bunk B."/>
            <person name="Jeske O."/>
            <person name="Meyerdierks A."/>
            <person name="Storesund J.E."/>
            <person name="Kallscheuer N."/>
            <person name="Luecker S."/>
            <person name="Lage O.M."/>
            <person name="Pohl T."/>
            <person name="Merkel B.J."/>
            <person name="Hornburger P."/>
            <person name="Mueller R.-W."/>
            <person name="Bruemmer F."/>
            <person name="Labrenz M."/>
            <person name="Spormann A.M."/>
            <person name="Op den Camp H."/>
            <person name="Overmann J."/>
            <person name="Amann R."/>
            <person name="Jetten M.S.M."/>
            <person name="Mascher T."/>
            <person name="Medema M.H."/>
            <person name="Devos D.P."/>
            <person name="Kaster A.-K."/>
            <person name="Ovreas L."/>
            <person name="Rohde M."/>
            <person name="Galperin M.Y."/>
            <person name="Jogler C."/>
        </authorList>
    </citation>
    <scope>NUCLEOTIDE SEQUENCE [LARGE SCALE GENOMIC DNA]</scope>
    <source>
        <strain evidence="10 11">Poly30</strain>
    </source>
</reference>
<keyword evidence="3 8" id="KW-0813">Transport</keyword>
<keyword evidence="6 8" id="KW-1133">Transmembrane helix</keyword>
<keyword evidence="4 8" id="KW-1003">Cell membrane</keyword>
<dbReference type="Proteomes" id="UP000320390">
    <property type="component" value="Chromosome"/>
</dbReference>
<keyword evidence="5 8" id="KW-0812">Transmembrane</keyword>
<dbReference type="Gene3D" id="1.20.1740.10">
    <property type="entry name" value="Amino acid/polyamine transporter I"/>
    <property type="match status" value="1"/>
</dbReference>
<keyword evidence="11" id="KW-1185">Reference proteome</keyword>
<feature type="transmembrane region" description="Helical" evidence="8">
    <location>
        <begin position="492"/>
        <end position="515"/>
    </location>
</feature>
<dbReference type="GO" id="GO:0005886">
    <property type="term" value="C:plasma membrane"/>
    <property type="evidence" value="ECO:0007669"/>
    <property type="project" value="UniProtKB-SubCell"/>
</dbReference>
<evidence type="ECO:0000256" key="8">
    <source>
        <dbReference type="RuleBase" id="RU363064"/>
    </source>
</evidence>
<evidence type="ECO:0000313" key="10">
    <source>
        <dbReference type="EMBL" id="QDV06266.1"/>
    </source>
</evidence>
<dbReference type="InterPro" id="IPR001463">
    <property type="entry name" value="Na/Ala_symport"/>
</dbReference>
<name>A0A518EQA0_9BACT</name>
<evidence type="ECO:0000256" key="9">
    <source>
        <dbReference type="SAM" id="SignalP"/>
    </source>
</evidence>
<feature type="chain" id="PRO_5022239862" evidence="9">
    <location>
        <begin position="27"/>
        <end position="599"/>
    </location>
</feature>
<evidence type="ECO:0000256" key="4">
    <source>
        <dbReference type="ARBA" id="ARBA00022475"/>
    </source>
</evidence>
<evidence type="ECO:0000256" key="3">
    <source>
        <dbReference type="ARBA" id="ARBA00022448"/>
    </source>
</evidence>
<dbReference type="NCBIfam" id="TIGR00835">
    <property type="entry name" value="agcS"/>
    <property type="match status" value="1"/>
</dbReference>
<keyword evidence="7 8" id="KW-0472">Membrane</keyword>
<feature type="transmembrane region" description="Helical" evidence="8">
    <location>
        <begin position="318"/>
        <end position="335"/>
    </location>
</feature>
<dbReference type="EMBL" id="CP036434">
    <property type="protein sequence ID" value="QDV06266.1"/>
    <property type="molecule type" value="Genomic_DNA"/>
</dbReference>
<feature type="transmembrane region" description="Helical" evidence="8">
    <location>
        <begin position="437"/>
        <end position="458"/>
    </location>
</feature>
<sequence precursor="true">MRSPHRLLIPLVLSLFCAAASSPAAASSHADAPASQEADGALQETVDAVENAAGEATDAVQNAAGAVSDVVEDSVSQDSGEDWQTTVDKKMTAVNTVIEGIFFFPIPIPGTTGVSPTAIPFTNGEKTFSQQTIPFAVLWLVLGAIFFTVRMGFVQLRLVGHAIAVTRGKWDDPDLAEEGEVSHFEALSAALSATVGLGNIAGVAIAISLGGPGATLWMILAGFLGMASKFTECSLGQMYRQTRSDGSVMGGAMYYLSHGLKEQGMGGLGKVLAVMFAILCIGGSLAGGNSFQVNQSLGAIGETVSFFGENADGVRENGWIYGAIMTVAVGAVILGGLRRIADVASKIVPLMCGIYVAACLFVILSNVGHVGPAFQTIIDGAFNPDAALGGIVGVLIVGFQRAAFSNEAGVGSAAIAHSAAKTEYPVREGIVALLEPLIDTIIVCTMTALVIVITDAYVRVDEAGELTQFANFIDSKNGAALTSQAFGTTLSWFPYVLSIAVALFAFSTMISWSYYGERCFAWLFGDGLGLLYKALFLTFTFLGSVITAKAVLNFGDLMILGMAIPNVLGVILLSGKVKAQLDEYVAKKKSGEMKQTPGA</sequence>
<comment type="similarity">
    <text evidence="2 8">Belongs to the alanine or glycine:cation symporter (AGCS) (TC 2.A.25) family.</text>
</comment>
<evidence type="ECO:0000256" key="5">
    <source>
        <dbReference type="ARBA" id="ARBA00022692"/>
    </source>
</evidence>
<protein>
    <submittedName>
        <fullName evidence="10">Amino-acid carrier protein AlsT</fullName>
    </submittedName>
</protein>